<evidence type="ECO:0000259" key="3">
    <source>
        <dbReference type="Pfam" id="PF12813"/>
    </source>
</evidence>
<protein>
    <recommendedName>
        <fullName evidence="3">Asteroid domain-containing protein</fullName>
    </recommendedName>
</protein>
<dbReference type="InterPro" id="IPR029060">
    <property type="entry name" value="PIN-like_dom_sf"/>
</dbReference>
<dbReference type="AlphaFoldDB" id="A0A9Q0DSK7"/>
<evidence type="ECO:0000256" key="1">
    <source>
        <dbReference type="ARBA" id="ARBA00009495"/>
    </source>
</evidence>
<dbReference type="GO" id="GO:0005634">
    <property type="term" value="C:nucleus"/>
    <property type="evidence" value="ECO:0007669"/>
    <property type="project" value="TreeGrafter"/>
</dbReference>
<dbReference type="CDD" id="cd18672">
    <property type="entry name" value="PIN_FAM120B-like"/>
    <property type="match status" value="1"/>
</dbReference>
<dbReference type="EMBL" id="JANIIK010000112">
    <property type="protein sequence ID" value="KAJ3592788.1"/>
    <property type="molecule type" value="Genomic_DNA"/>
</dbReference>
<comment type="caution">
    <text evidence="4">The sequence shown here is derived from an EMBL/GenBank/DDBJ whole genome shotgun (WGS) entry which is preliminary data.</text>
</comment>
<feature type="compositionally biased region" description="Basic residues" evidence="2">
    <location>
        <begin position="500"/>
        <end position="509"/>
    </location>
</feature>
<dbReference type="InterPro" id="IPR039436">
    <property type="entry name" value="Asteroid_dom"/>
</dbReference>
<proteinExistence type="inferred from homology"/>
<evidence type="ECO:0000256" key="2">
    <source>
        <dbReference type="SAM" id="MobiDB-lite"/>
    </source>
</evidence>
<comment type="similarity">
    <text evidence="1">Belongs to the constitutive coactivator of PPAR-gamma family.</text>
</comment>
<keyword evidence="5" id="KW-1185">Reference proteome</keyword>
<organism evidence="4 5">
    <name type="scientific">Muraenolepis orangiensis</name>
    <name type="common">Patagonian moray cod</name>
    <dbReference type="NCBI Taxonomy" id="630683"/>
    <lineage>
        <taxon>Eukaryota</taxon>
        <taxon>Metazoa</taxon>
        <taxon>Chordata</taxon>
        <taxon>Craniata</taxon>
        <taxon>Vertebrata</taxon>
        <taxon>Euteleostomi</taxon>
        <taxon>Actinopterygii</taxon>
        <taxon>Neopterygii</taxon>
        <taxon>Teleostei</taxon>
        <taxon>Neoteleostei</taxon>
        <taxon>Acanthomorphata</taxon>
        <taxon>Zeiogadaria</taxon>
        <taxon>Gadariae</taxon>
        <taxon>Gadiformes</taxon>
        <taxon>Muraenolepidoidei</taxon>
        <taxon>Muraenolepididae</taxon>
        <taxon>Muraenolepis</taxon>
    </lineage>
</organism>
<name>A0A9Q0DSK7_9TELE</name>
<feature type="compositionally biased region" description="Basic residues" evidence="2">
    <location>
        <begin position="604"/>
        <end position="619"/>
    </location>
</feature>
<dbReference type="PANTHER" id="PTHR15976:SF17">
    <property type="entry name" value="CONSTITUTIVE COACTIVATOR OF PEROXISOME PROLIFERATOR-ACTIVATED RECEPTOR GAMMA"/>
    <property type="match status" value="1"/>
</dbReference>
<feature type="domain" description="Asteroid" evidence="3">
    <location>
        <begin position="161"/>
        <end position="233"/>
    </location>
</feature>
<evidence type="ECO:0000313" key="4">
    <source>
        <dbReference type="EMBL" id="KAJ3592788.1"/>
    </source>
</evidence>
<sequence>MGVKGLQQFVDLCCPQACVLVDLREMARRHVSKQQQQQQQQQSSTSTAQHGATLVVDGMACLRSWYSCKDWVCGGQWKEYISLLADWVEAFTIAGIRLVFFFDGVVDEQKRPEWVRRRRRVNGEISKVFHHIKLHGVQPGRKLFCLPSGLATFTRFALRSLGQEVFCSVQEADNEIASYAHRHGCMGILGQDSDFIIFNSAPYLSLAKLNLDKLTTVLYNQESICQTLGFQDVPPGTSCVMEKHVSPQILKACREKHIAAESFMVYGVLFGGVVECSNTMEDEEDTELPPQALVYKTCRQRTYGVPAVKEWFVFAGNPLKEPDMVHPVPLGISGSAVSDPRLAHFLAIFDCQEFSPLYGTLEEDSLLAVLCLVTHLVLQVQQLSLEDMDAYLSQAVCVRHRSYQELQRVQLPYLSSRAVQMASLYVRGLGHLLGANCACGGPLPNDALMPWRSFDGRLFHSRYLLAHAGAAMSTLLDDHTASVDLFLRLRENVLEACRKRGRTVRSRPRSHPEPHGSGSTTPGHQDGWMEREEWAGDYQRGGGRRDERKTRRCGPSGYHQREGLAGRAGHQSSLTQQTPPPSFPHPGDGDLNHHPSPSGMPHRGQPRHPNRGRYRLAPR</sequence>
<dbReference type="InterPro" id="IPR026784">
    <property type="entry name" value="Coact_PPARg"/>
</dbReference>
<dbReference type="Pfam" id="PF12813">
    <property type="entry name" value="XPG_I_2"/>
    <property type="match status" value="1"/>
</dbReference>
<dbReference type="Gene3D" id="3.40.50.1010">
    <property type="entry name" value="5'-nuclease"/>
    <property type="match status" value="1"/>
</dbReference>
<dbReference type="Proteomes" id="UP001148018">
    <property type="component" value="Unassembled WGS sequence"/>
</dbReference>
<dbReference type="SUPFAM" id="SSF88723">
    <property type="entry name" value="PIN domain-like"/>
    <property type="match status" value="1"/>
</dbReference>
<dbReference type="PANTHER" id="PTHR15976">
    <property type="entry name" value="CONSTITUTIVE COACTIVATOR OF PEROXISOME PROLIFERATOR-ACTIVATED RECEPTOR GAMMA"/>
    <property type="match status" value="1"/>
</dbReference>
<dbReference type="OrthoDB" id="8922511at2759"/>
<feature type="region of interest" description="Disordered" evidence="2">
    <location>
        <begin position="500"/>
        <end position="619"/>
    </location>
</feature>
<reference evidence="4" key="1">
    <citation type="submission" date="2022-07" db="EMBL/GenBank/DDBJ databases">
        <title>Chromosome-level genome of Muraenolepis orangiensis.</title>
        <authorList>
            <person name="Kim J."/>
        </authorList>
    </citation>
    <scope>NUCLEOTIDE SEQUENCE</scope>
    <source>
        <strain evidence="4">KU_S4_2022</strain>
        <tissue evidence="4">Muscle</tissue>
    </source>
</reference>
<gene>
    <name evidence="4" type="ORF">NHX12_005127</name>
</gene>
<evidence type="ECO:0000313" key="5">
    <source>
        <dbReference type="Proteomes" id="UP001148018"/>
    </source>
</evidence>
<accession>A0A9Q0DSK7</accession>